<evidence type="ECO:0000313" key="3">
    <source>
        <dbReference type="Proteomes" id="UP000626109"/>
    </source>
</evidence>
<feature type="region of interest" description="Disordered" evidence="1">
    <location>
        <begin position="112"/>
        <end position="139"/>
    </location>
</feature>
<evidence type="ECO:0000256" key="1">
    <source>
        <dbReference type="SAM" id="MobiDB-lite"/>
    </source>
</evidence>
<accession>A0A813LGW1</accession>
<evidence type="ECO:0000313" key="2">
    <source>
        <dbReference type="EMBL" id="CAE8727401.1"/>
    </source>
</evidence>
<comment type="caution">
    <text evidence="2">The sequence shown here is derived from an EMBL/GenBank/DDBJ whole genome shotgun (WGS) entry which is preliminary data.</text>
</comment>
<dbReference type="EMBL" id="CAJNNW010035383">
    <property type="protein sequence ID" value="CAE8727401.1"/>
    <property type="molecule type" value="Genomic_DNA"/>
</dbReference>
<dbReference type="Proteomes" id="UP000626109">
    <property type="component" value="Unassembled WGS sequence"/>
</dbReference>
<protein>
    <submittedName>
        <fullName evidence="2">Uncharacterized protein</fullName>
    </submittedName>
</protein>
<feature type="compositionally biased region" description="Acidic residues" evidence="1">
    <location>
        <begin position="1"/>
        <end position="10"/>
    </location>
</feature>
<organism evidence="2 3">
    <name type="scientific">Polarella glacialis</name>
    <name type="common">Dinoflagellate</name>
    <dbReference type="NCBI Taxonomy" id="89957"/>
    <lineage>
        <taxon>Eukaryota</taxon>
        <taxon>Sar</taxon>
        <taxon>Alveolata</taxon>
        <taxon>Dinophyceae</taxon>
        <taxon>Suessiales</taxon>
        <taxon>Suessiaceae</taxon>
        <taxon>Polarella</taxon>
    </lineage>
</organism>
<name>A0A813LGW1_POLGL</name>
<proteinExistence type="predicted"/>
<gene>
    <name evidence="2" type="ORF">PGLA2088_LOCUS44803</name>
</gene>
<reference evidence="2" key="1">
    <citation type="submission" date="2021-02" db="EMBL/GenBank/DDBJ databases">
        <authorList>
            <person name="Dougan E. K."/>
            <person name="Rhodes N."/>
            <person name="Thang M."/>
            <person name="Chan C."/>
        </authorList>
    </citation>
    <scope>NUCLEOTIDE SEQUENCE</scope>
</reference>
<feature type="region of interest" description="Disordered" evidence="1">
    <location>
        <begin position="1"/>
        <end position="26"/>
    </location>
</feature>
<sequence length="145" mass="15487">MQPPMVDEDTGGGQAVDRLYGGQSLGNPVKIKNTFVDLDAEDTDFFREQHLRESFQRIMSEPARPRISSATGDFPVGVPQGFSSRLGVVSLAAGLPNVSSLTAGLSNVSDFPAQSHFPPGQPARVRTTSNADDVRPDSIDLVATM</sequence>
<dbReference type="AlphaFoldDB" id="A0A813LGW1"/>
<feature type="non-terminal residue" evidence="2">
    <location>
        <position position="145"/>
    </location>
</feature>